<dbReference type="InterPro" id="IPR011053">
    <property type="entry name" value="Single_hybrid_motif"/>
</dbReference>
<proteinExistence type="predicted"/>
<reference evidence="1" key="1">
    <citation type="submission" date="2021-08" db="EMBL/GenBank/DDBJ databases">
        <title>WGS assembly of Ceratopteris richardii.</title>
        <authorList>
            <person name="Marchant D.B."/>
            <person name="Chen G."/>
            <person name="Jenkins J."/>
            <person name="Shu S."/>
            <person name="Leebens-Mack J."/>
            <person name="Grimwood J."/>
            <person name="Schmutz J."/>
            <person name="Soltis P."/>
            <person name="Soltis D."/>
            <person name="Chen Z.-H."/>
        </authorList>
    </citation>
    <scope>NUCLEOTIDE SEQUENCE</scope>
    <source>
        <strain evidence="1">Whitten #5841</strain>
        <tissue evidence="1">Leaf</tissue>
    </source>
</reference>
<sequence>MGETDSLNEKENGAPPHLSELQANTLYPSASDLPPEPPRAVLSNYDRFFVIDFMKGGHDQYIYRHNNGLCVIGLAPSHIAVDNDASVIAVDFNVGKRSRTEMKASGKRKSDACVLEPTSALCKVVCNNAEYIIRCCVRGALLEVNERLVKDPTLLNTKAASEGYIAIMMPRPADWNKASASFLTAAEYLKRKPPRQ</sequence>
<accession>A0A8T2QWH7</accession>
<dbReference type="PANTHER" id="PTHR13651:SF0">
    <property type="entry name" value="PROTEIN ABITRAM"/>
    <property type="match status" value="1"/>
</dbReference>
<organism evidence="1 2">
    <name type="scientific">Ceratopteris richardii</name>
    <name type="common">Triangle waterfern</name>
    <dbReference type="NCBI Taxonomy" id="49495"/>
    <lineage>
        <taxon>Eukaryota</taxon>
        <taxon>Viridiplantae</taxon>
        <taxon>Streptophyta</taxon>
        <taxon>Embryophyta</taxon>
        <taxon>Tracheophyta</taxon>
        <taxon>Polypodiopsida</taxon>
        <taxon>Polypodiidae</taxon>
        <taxon>Polypodiales</taxon>
        <taxon>Pteridineae</taxon>
        <taxon>Pteridaceae</taxon>
        <taxon>Parkerioideae</taxon>
        <taxon>Ceratopteris</taxon>
    </lineage>
</organism>
<dbReference type="OMA" id="GKACEDH"/>
<dbReference type="InterPro" id="IPR039169">
    <property type="entry name" value="Abitram"/>
</dbReference>
<dbReference type="GO" id="GO:0005634">
    <property type="term" value="C:nucleus"/>
    <property type="evidence" value="ECO:0007669"/>
    <property type="project" value="TreeGrafter"/>
</dbReference>
<name>A0A8T2QWH7_CERRI</name>
<dbReference type="AlphaFoldDB" id="A0A8T2QWH7"/>
<protein>
    <recommendedName>
        <fullName evidence="3">Actin-binding transcription modulator</fullName>
    </recommendedName>
</protein>
<evidence type="ECO:0000313" key="2">
    <source>
        <dbReference type="Proteomes" id="UP000825935"/>
    </source>
</evidence>
<comment type="caution">
    <text evidence="1">The sequence shown here is derived from an EMBL/GenBank/DDBJ whole genome shotgun (WGS) entry which is preliminary data.</text>
</comment>
<dbReference type="PANTHER" id="PTHR13651">
    <property type="entry name" value="PROTEIN ABITRAM"/>
    <property type="match status" value="1"/>
</dbReference>
<dbReference type="SUPFAM" id="SSF51230">
    <property type="entry name" value="Single hybrid motif"/>
    <property type="match status" value="1"/>
</dbReference>
<dbReference type="Gene3D" id="2.40.50.100">
    <property type="match status" value="1"/>
</dbReference>
<dbReference type="EMBL" id="CM035437">
    <property type="protein sequence ID" value="KAH7287791.1"/>
    <property type="molecule type" value="Genomic_DNA"/>
</dbReference>
<dbReference type="Proteomes" id="UP000825935">
    <property type="component" value="Chromosome 32"/>
</dbReference>
<keyword evidence="2" id="KW-1185">Reference proteome</keyword>
<evidence type="ECO:0008006" key="3">
    <source>
        <dbReference type="Google" id="ProtNLM"/>
    </source>
</evidence>
<gene>
    <name evidence="1" type="ORF">KP509_32G074700</name>
</gene>
<dbReference type="OrthoDB" id="48130at2759"/>
<evidence type="ECO:0000313" key="1">
    <source>
        <dbReference type="EMBL" id="KAH7287791.1"/>
    </source>
</evidence>